<sequence>MNVDFGARSVGGGQVVVRITPAGAEFLVRQFTRLLQALEKGLRDEHLFPDAYAARVTSREFRGRQGARMREEVTGAVRRVLAQCRPTEHLLLTPSEVADWFVAAGHAQTTCLTRRRRWQRPLRRNHAIVVLAAIQHHLAHEAMRAPTGVLPPVRSLTL</sequence>
<dbReference type="Proteomes" id="UP000658656">
    <property type="component" value="Unassembled WGS sequence"/>
</dbReference>
<accession>A0A8H9IZ33</accession>
<gene>
    <name evidence="1" type="ORF">GCM10017566_64020</name>
</gene>
<organism evidence="1 2">
    <name type="scientific">Amycolatopsis bartoniae</name>
    <dbReference type="NCBI Taxonomy" id="941986"/>
    <lineage>
        <taxon>Bacteria</taxon>
        <taxon>Bacillati</taxon>
        <taxon>Actinomycetota</taxon>
        <taxon>Actinomycetes</taxon>
        <taxon>Pseudonocardiales</taxon>
        <taxon>Pseudonocardiaceae</taxon>
        <taxon>Amycolatopsis</taxon>
    </lineage>
</organism>
<reference evidence="1" key="1">
    <citation type="journal article" date="2014" name="Int. J. Syst. Evol. Microbiol.">
        <title>Complete genome sequence of Corynebacterium casei LMG S-19264T (=DSM 44701T), isolated from a smear-ripened cheese.</title>
        <authorList>
            <consortium name="US DOE Joint Genome Institute (JGI-PGF)"/>
            <person name="Walter F."/>
            <person name="Albersmeier A."/>
            <person name="Kalinowski J."/>
            <person name="Ruckert C."/>
        </authorList>
    </citation>
    <scope>NUCLEOTIDE SEQUENCE</scope>
    <source>
        <strain evidence="1">CGMCC 4.7679</strain>
    </source>
</reference>
<protein>
    <submittedName>
        <fullName evidence="1">Uncharacterized protein</fullName>
    </submittedName>
</protein>
<dbReference type="InterPro" id="IPR018561">
    <property type="entry name" value="AosR"/>
</dbReference>
<dbReference type="Pfam" id="PF09438">
    <property type="entry name" value="DUF2017"/>
    <property type="match status" value="1"/>
</dbReference>
<reference evidence="1" key="2">
    <citation type="submission" date="2020-09" db="EMBL/GenBank/DDBJ databases">
        <authorList>
            <person name="Sun Q."/>
            <person name="Zhou Y."/>
        </authorList>
    </citation>
    <scope>NUCLEOTIDE SEQUENCE</scope>
    <source>
        <strain evidence="1">CGMCC 4.7679</strain>
    </source>
</reference>
<dbReference type="RefSeq" id="WP_145935688.1">
    <property type="nucleotide sequence ID" value="NZ_BNAV01000014.1"/>
</dbReference>
<evidence type="ECO:0000313" key="2">
    <source>
        <dbReference type="Proteomes" id="UP000658656"/>
    </source>
</evidence>
<dbReference type="AlphaFoldDB" id="A0A8H9IZ33"/>
<proteinExistence type="predicted"/>
<comment type="caution">
    <text evidence="1">The sequence shown here is derived from an EMBL/GenBank/DDBJ whole genome shotgun (WGS) entry which is preliminary data.</text>
</comment>
<evidence type="ECO:0000313" key="1">
    <source>
        <dbReference type="EMBL" id="GHF81052.1"/>
    </source>
</evidence>
<keyword evidence="2" id="KW-1185">Reference proteome</keyword>
<dbReference type="EMBL" id="BNAV01000014">
    <property type="protein sequence ID" value="GHF81052.1"/>
    <property type="molecule type" value="Genomic_DNA"/>
</dbReference>
<name>A0A8H9IZ33_9PSEU</name>
<dbReference type="OrthoDB" id="3637687at2"/>